<dbReference type="EMBL" id="BQFW01000015">
    <property type="protein sequence ID" value="GJJ79107.1"/>
    <property type="molecule type" value="Genomic_DNA"/>
</dbReference>
<gene>
    <name evidence="2" type="ORF">EMPS_11466</name>
</gene>
<dbReference type="AlphaFoldDB" id="A0A9P3HLY2"/>
<sequence>MKTSIVAVALVLVASAQACLKTCEYSGMDGKNCLYTCKQACESIPASEAAGNFLAALQAKGYSCNFNGSTGVKCDSTKANFGACTGHYWQCGAGC</sequence>
<name>A0A9P3HLY2_9FUNG</name>
<proteinExistence type="predicted"/>
<accession>A0A9P3HLY2</accession>
<feature type="chain" id="PRO_5040462011" evidence="1">
    <location>
        <begin position="19"/>
        <end position="95"/>
    </location>
</feature>
<evidence type="ECO:0000256" key="1">
    <source>
        <dbReference type="SAM" id="SignalP"/>
    </source>
</evidence>
<reference evidence="2" key="2">
    <citation type="journal article" date="2022" name="Microbiol. Resour. Announc.">
        <title>Whole-Genome Sequence of Entomortierella parvispora E1425, a Mucoromycotan Fungus Associated with Burkholderiaceae-Related Endosymbiotic Bacteria.</title>
        <authorList>
            <person name="Herlambang A."/>
            <person name="Guo Y."/>
            <person name="Takashima Y."/>
            <person name="Narisawa K."/>
            <person name="Ohta H."/>
            <person name="Nishizawa T."/>
        </authorList>
    </citation>
    <scope>NUCLEOTIDE SEQUENCE</scope>
    <source>
        <strain evidence="2">E1425</strain>
    </source>
</reference>
<keyword evidence="3" id="KW-1185">Reference proteome</keyword>
<protein>
    <submittedName>
        <fullName evidence="2">Uncharacterized protein</fullName>
    </submittedName>
</protein>
<dbReference type="OrthoDB" id="2228476at2759"/>
<evidence type="ECO:0000313" key="2">
    <source>
        <dbReference type="EMBL" id="GJJ79107.1"/>
    </source>
</evidence>
<dbReference type="PROSITE" id="PS51257">
    <property type="entry name" value="PROKAR_LIPOPROTEIN"/>
    <property type="match status" value="1"/>
</dbReference>
<feature type="signal peptide" evidence="1">
    <location>
        <begin position="1"/>
        <end position="18"/>
    </location>
</feature>
<evidence type="ECO:0000313" key="3">
    <source>
        <dbReference type="Proteomes" id="UP000827284"/>
    </source>
</evidence>
<reference evidence="2" key="1">
    <citation type="submission" date="2021-11" db="EMBL/GenBank/DDBJ databases">
        <authorList>
            <person name="Herlambang A."/>
            <person name="Guo Y."/>
            <person name="Takashima Y."/>
            <person name="Nishizawa T."/>
        </authorList>
    </citation>
    <scope>NUCLEOTIDE SEQUENCE</scope>
    <source>
        <strain evidence="2">E1425</strain>
    </source>
</reference>
<organism evidence="2 3">
    <name type="scientific">Entomortierella parvispora</name>
    <dbReference type="NCBI Taxonomy" id="205924"/>
    <lineage>
        <taxon>Eukaryota</taxon>
        <taxon>Fungi</taxon>
        <taxon>Fungi incertae sedis</taxon>
        <taxon>Mucoromycota</taxon>
        <taxon>Mortierellomycotina</taxon>
        <taxon>Mortierellomycetes</taxon>
        <taxon>Mortierellales</taxon>
        <taxon>Mortierellaceae</taxon>
        <taxon>Entomortierella</taxon>
    </lineage>
</organism>
<comment type="caution">
    <text evidence="2">The sequence shown here is derived from an EMBL/GenBank/DDBJ whole genome shotgun (WGS) entry which is preliminary data.</text>
</comment>
<dbReference type="Proteomes" id="UP000827284">
    <property type="component" value="Unassembled WGS sequence"/>
</dbReference>
<keyword evidence="1" id="KW-0732">Signal</keyword>